<dbReference type="InterPro" id="IPR029033">
    <property type="entry name" value="His_PPase_superfam"/>
</dbReference>
<protein>
    <submittedName>
        <fullName evidence="1">Histidine phosphatase family protein</fullName>
        <ecNumber evidence="1">3.1.3.-</ecNumber>
    </submittedName>
</protein>
<dbReference type="EMBL" id="CP042905">
    <property type="protein sequence ID" value="QEE17324.2"/>
    <property type="molecule type" value="Genomic_DNA"/>
</dbReference>
<sequence>MNTLKSVSWGKNAIQLLNLLNNGGLMENVPTILMLRHSEREEPEILEEIFEAPLTERGHKAAFEFGMNLPKKYEYRFFHSSVPRCKNTALEIRKGISNSKQKNSISIESIESLIKINCDFEKFKTYLRQTETDTIFLDRWIGQFYNPLEIEPALAVAKRIAKDIKKLNKTQKKKTIDVFVSHDFHVILSQFYLSGNLVTNEWIQYLDGFIIQFFDKKMKIYSQRGKVEVNYPYWWTN</sequence>
<dbReference type="InterPro" id="IPR013078">
    <property type="entry name" value="His_Pase_superF_clade-1"/>
</dbReference>
<dbReference type="AlphaFoldDB" id="A0A5B9DDY3"/>
<accession>A0A5B9DDY3</accession>
<reference evidence="1 2" key="2">
    <citation type="journal article" date="2024" name="Int. J. Syst. Evol. Microbiol.">
        <title>Promethearchaeum syntrophicum gen. nov., sp. nov., an anaerobic, obligately syntrophic archaeon, the first isolate of the lineage 'Asgard' archaea, and proposal of the new archaeal phylum Promethearchaeota phyl. nov. and kingdom Promethearchaeati regn. nov.</title>
        <authorList>
            <person name="Imachi H."/>
            <person name="Nobu M.K."/>
            <person name="Kato S."/>
            <person name="Takaki Y."/>
            <person name="Miyazaki M."/>
            <person name="Miyata M."/>
            <person name="Ogawara M."/>
            <person name="Saito Y."/>
            <person name="Sakai S."/>
            <person name="Tahara Y.O."/>
            <person name="Takano Y."/>
            <person name="Tasumi E."/>
            <person name="Uematsu K."/>
            <person name="Yoshimura T."/>
            <person name="Itoh T."/>
            <person name="Ohkuma M."/>
            <person name="Takai K."/>
        </authorList>
    </citation>
    <scope>NUCLEOTIDE SEQUENCE [LARGE SCALE GENOMIC DNA]</scope>
    <source>
        <strain evidence="1 2">MK-D1</strain>
    </source>
</reference>
<organism evidence="1 2">
    <name type="scientific">Promethearchaeum syntrophicum</name>
    <dbReference type="NCBI Taxonomy" id="2594042"/>
    <lineage>
        <taxon>Archaea</taxon>
        <taxon>Promethearchaeati</taxon>
        <taxon>Promethearchaeota</taxon>
        <taxon>Promethearchaeia</taxon>
        <taxon>Promethearchaeales</taxon>
        <taxon>Promethearchaeaceae</taxon>
        <taxon>Promethearchaeum</taxon>
    </lineage>
</organism>
<evidence type="ECO:0000313" key="1">
    <source>
        <dbReference type="EMBL" id="QEE17324.2"/>
    </source>
</evidence>
<keyword evidence="2" id="KW-1185">Reference proteome</keyword>
<name>A0A5B9DDY3_9ARCH</name>
<dbReference type="KEGG" id="psyt:DSAG12_03157"/>
<dbReference type="EC" id="3.1.3.-" evidence="1"/>
<dbReference type="SUPFAM" id="SSF53254">
    <property type="entry name" value="Phosphoglycerate mutase-like"/>
    <property type="match status" value="1"/>
</dbReference>
<proteinExistence type="predicted"/>
<dbReference type="Gene3D" id="3.40.50.1240">
    <property type="entry name" value="Phosphoglycerate mutase-like"/>
    <property type="match status" value="1"/>
</dbReference>
<dbReference type="Proteomes" id="UP000321408">
    <property type="component" value="Chromosome"/>
</dbReference>
<gene>
    <name evidence="1" type="ORF">DSAG12_03157</name>
</gene>
<reference evidence="1 2" key="1">
    <citation type="journal article" date="2020" name="Nature">
        <title>Isolation of an archaeon at the prokaryote-eukaryote interface.</title>
        <authorList>
            <person name="Imachi H."/>
            <person name="Nobu M.K."/>
            <person name="Nakahara N."/>
            <person name="Morono Y."/>
            <person name="Ogawara M."/>
            <person name="Takaki Y."/>
            <person name="Takano Y."/>
            <person name="Uematsu K."/>
            <person name="Ikuta T."/>
            <person name="Ito M."/>
            <person name="Matsui Y."/>
            <person name="Miyazaki M."/>
            <person name="Murata K."/>
            <person name="Saito Y."/>
            <person name="Sakai S."/>
            <person name="Song C."/>
            <person name="Tasumi E."/>
            <person name="Yamanaka Y."/>
            <person name="Yamaguchi T."/>
            <person name="Kamagata Y."/>
            <person name="Tamaki H."/>
            <person name="Takai K."/>
        </authorList>
    </citation>
    <scope>NUCLEOTIDE SEQUENCE [LARGE SCALE GENOMIC DNA]</scope>
    <source>
        <strain evidence="1 2">MK-D1</strain>
    </source>
</reference>
<evidence type="ECO:0000313" key="2">
    <source>
        <dbReference type="Proteomes" id="UP000321408"/>
    </source>
</evidence>
<dbReference type="CDD" id="cd07040">
    <property type="entry name" value="HP"/>
    <property type="match status" value="1"/>
</dbReference>
<keyword evidence="1" id="KW-0378">Hydrolase</keyword>
<dbReference type="Pfam" id="PF00300">
    <property type="entry name" value="His_Phos_1"/>
    <property type="match status" value="1"/>
</dbReference>